<organism evidence="4 5">
    <name type="scientific">Epilithonimonas hispanica</name>
    <dbReference type="NCBI Taxonomy" id="358687"/>
    <lineage>
        <taxon>Bacteria</taxon>
        <taxon>Pseudomonadati</taxon>
        <taxon>Bacteroidota</taxon>
        <taxon>Flavobacteriia</taxon>
        <taxon>Flavobacteriales</taxon>
        <taxon>Weeksellaceae</taxon>
        <taxon>Chryseobacterium group</taxon>
        <taxon>Epilithonimonas</taxon>
    </lineage>
</organism>
<reference evidence="4 5" key="1">
    <citation type="journal article" date="2006" name="Int. J. Syst. Evol. Microbiol.">
        <title>Chryseobacterium hispanicum sp. nov., isolated from the drinking water distribution system of Sevilla, Spain.</title>
        <authorList>
            <person name="Gallego V."/>
            <person name="Garcia M.T."/>
            <person name="Ventosa A."/>
        </authorList>
    </citation>
    <scope>NUCLEOTIDE SEQUENCE [LARGE SCALE GENOMIC DNA]</scope>
    <source>
        <strain evidence="4 5">KCTC 22104</strain>
    </source>
</reference>
<gene>
    <name evidence="4" type="ORF">DRF58_05790</name>
</gene>
<keyword evidence="2" id="KW-0812">Transmembrane</keyword>
<proteinExistence type="predicted"/>
<dbReference type="RefSeq" id="WP_116033779.1">
    <property type="nucleotide sequence ID" value="NZ_JBHLVV010000060.1"/>
</dbReference>
<feature type="domain" description="DUF4349" evidence="3">
    <location>
        <begin position="143"/>
        <end position="218"/>
    </location>
</feature>
<dbReference type="AlphaFoldDB" id="A0A3D9D0R5"/>
<protein>
    <recommendedName>
        <fullName evidence="3">DUF4349 domain-containing protein</fullName>
    </recommendedName>
</protein>
<evidence type="ECO:0000259" key="3">
    <source>
        <dbReference type="Pfam" id="PF14257"/>
    </source>
</evidence>
<name>A0A3D9D0R5_9FLAO</name>
<evidence type="ECO:0000313" key="5">
    <source>
        <dbReference type="Proteomes" id="UP000256326"/>
    </source>
</evidence>
<sequence>MKKLILTAVILSTLTMCKKAELEQANNTIASADSLIDKASETVNNLDTNSVLDSVNLKAKDLIKNKEEIEKAFENSKEKIDSISENVEKFKKDIEEKKISSNIDSIKNQIKKEIPKATKPLTKVIYKDKPAKKENTVQEGYVMVKNGSVEINVDNISEVKQSLREIIRKYDGTVKTENLVSNDEFQTFYLTAKVPFEKIDYLVEDLQNLGMIRNKNLEVKGENYNPNKLGNLEITLYDNHLKPQENKKDKTFGEKSSDAISSGWNVIGSILLFLLLFWPVFLIAGIGYYFYKKKNQDKNQKPSKDDNQSDNL</sequence>
<keyword evidence="2" id="KW-1133">Transmembrane helix</keyword>
<dbReference type="EMBL" id="QNUG01000009">
    <property type="protein sequence ID" value="REC71603.1"/>
    <property type="molecule type" value="Genomic_DNA"/>
</dbReference>
<keyword evidence="5" id="KW-1185">Reference proteome</keyword>
<dbReference type="InterPro" id="IPR025645">
    <property type="entry name" value="DUF4349"/>
</dbReference>
<keyword evidence="1" id="KW-0175">Coiled coil</keyword>
<accession>A0A3D9D0R5</accession>
<keyword evidence="2" id="KW-0472">Membrane</keyword>
<comment type="caution">
    <text evidence="4">The sequence shown here is derived from an EMBL/GenBank/DDBJ whole genome shotgun (WGS) entry which is preliminary data.</text>
</comment>
<feature type="coiled-coil region" evidence="1">
    <location>
        <begin position="22"/>
        <end position="100"/>
    </location>
</feature>
<dbReference type="Proteomes" id="UP000256326">
    <property type="component" value="Unassembled WGS sequence"/>
</dbReference>
<evidence type="ECO:0000256" key="1">
    <source>
        <dbReference type="SAM" id="Coils"/>
    </source>
</evidence>
<dbReference type="Pfam" id="PF14257">
    <property type="entry name" value="DUF4349"/>
    <property type="match status" value="1"/>
</dbReference>
<evidence type="ECO:0000256" key="2">
    <source>
        <dbReference type="SAM" id="Phobius"/>
    </source>
</evidence>
<evidence type="ECO:0000313" key="4">
    <source>
        <dbReference type="EMBL" id="REC71603.1"/>
    </source>
</evidence>
<dbReference type="OrthoDB" id="1274319at2"/>
<feature type="transmembrane region" description="Helical" evidence="2">
    <location>
        <begin position="266"/>
        <end position="291"/>
    </location>
</feature>